<proteinExistence type="predicted"/>
<sequence>MASRTLEALWRATDHGRLPVVCDASSCTHGLEQLAQALPEQDRARYEALRFTDSVTFTREHVLPALPALPEARRVRSLALHPTCSTVHLGITGDLRALAEAVAAEVTVPDAWGCCAFAGDRGLLHPEVTAAATSAQAAEVNRASYDAYASCNLTCEIGMSRATGKPYRHILEILADAVG</sequence>
<gene>
    <name evidence="1" type="ORF">V2S66_24130</name>
</gene>
<comment type="caution">
    <text evidence="1">The sequence shown here is derived from an EMBL/GenBank/DDBJ whole genome shotgun (WGS) entry which is preliminary data.</text>
</comment>
<dbReference type="Proteomes" id="UP001344658">
    <property type="component" value="Unassembled WGS sequence"/>
</dbReference>
<organism evidence="1 2">
    <name type="scientific">Actinacidiphila polyblastidii</name>
    <dbReference type="NCBI Taxonomy" id="3110430"/>
    <lineage>
        <taxon>Bacteria</taxon>
        <taxon>Bacillati</taxon>
        <taxon>Actinomycetota</taxon>
        <taxon>Actinomycetes</taxon>
        <taxon>Kitasatosporales</taxon>
        <taxon>Streptomycetaceae</taxon>
        <taxon>Actinacidiphila</taxon>
    </lineage>
</organism>
<accession>A0ABU7PGU1</accession>
<evidence type="ECO:0000313" key="2">
    <source>
        <dbReference type="Proteomes" id="UP001344658"/>
    </source>
</evidence>
<dbReference type="EMBL" id="JAZEWV010000024">
    <property type="protein sequence ID" value="MEE4545043.1"/>
    <property type="molecule type" value="Genomic_DNA"/>
</dbReference>
<reference evidence="1 2" key="1">
    <citation type="submission" date="2023-12" db="EMBL/GenBank/DDBJ databases">
        <title>Streptomyces sp. V4-01.</title>
        <authorList>
            <person name="Somphong A."/>
            <person name="Phongsopitanun W."/>
        </authorList>
    </citation>
    <scope>NUCLEOTIDE SEQUENCE [LARGE SCALE GENOMIC DNA]</scope>
    <source>
        <strain evidence="1 2">V4-01</strain>
    </source>
</reference>
<evidence type="ECO:0000313" key="1">
    <source>
        <dbReference type="EMBL" id="MEE4545043.1"/>
    </source>
</evidence>
<protein>
    <recommendedName>
        <fullName evidence="3">Cysteine-rich domain-containing protein</fullName>
    </recommendedName>
</protein>
<evidence type="ECO:0008006" key="3">
    <source>
        <dbReference type="Google" id="ProtNLM"/>
    </source>
</evidence>
<dbReference type="PANTHER" id="PTHR32479:SF19">
    <property type="entry name" value="ANAEROBIC GLYCEROL-3-PHOSPHATE DEHYDROGENASE SUBUNIT C"/>
    <property type="match status" value="1"/>
</dbReference>
<name>A0ABU7PGU1_9ACTN</name>
<dbReference type="PANTHER" id="PTHR32479">
    <property type="entry name" value="GLYCOLATE OXIDASE IRON-SULFUR SUBUNIT"/>
    <property type="match status" value="1"/>
</dbReference>
<keyword evidence="2" id="KW-1185">Reference proteome</keyword>